<evidence type="ECO:0000313" key="2">
    <source>
        <dbReference type="EMBL" id="STY60905.1"/>
    </source>
</evidence>
<name>A0A378MZS9_MANHA</name>
<organism evidence="2 3">
    <name type="scientific">Mannheimia haemolytica</name>
    <name type="common">Pasteurella haemolytica</name>
    <dbReference type="NCBI Taxonomy" id="75985"/>
    <lineage>
        <taxon>Bacteria</taxon>
        <taxon>Pseudomonadati</taxon>
        <taxon>Pseudomonadota</taxon>
        <taxon>Gammaproteobacteria</taxon>
        <taxon>Pasteurellales</taxon>
        <taxon>Pasteurellaceae</taxon>
        <taxon>Mannheimia</taxon>
    </lineage>
</organism>
<protein>
    <submittedName>
        <fullName evidence="2">Outer membrane protein P4</fullName>
    </submittedName>
</protein>
<dbReference type="InterPro" id="IPR005519">
    <property type="entry name" value="Acid_phosphat_B-like"/>
</dbReference>
<reference evidence="2 3" key="1">
    <citation type="submission" date="2018-06" db="EMBL/GenBank/DDBJ databases">
        <authorList>
            <consortium name="Pathogen Informatics"/>
            <person name="Doyle S."/>
        </authorList>
    </citation>
    <scope>NUCLEOTIDE SEQUENCE [LARGE SCALE GENOMIC DNA]</scope>
    <source>
        <strain evidence="2 3">NCTC10638</strain>
    </source>
</reference>
<dbReference type="PANTHER" id="PTHR31284:SF10">
    <property type="entry name" value="ACID PHOSPHATASE-LIKE PROTEIN"/>
    <property type="match status" value="1"/>
</dbReference>
<accession>A0A378MZS9</accession>
<dbReference type="EMBL" id="UGPN01000002">
    <property type="protein sequence ID" value="STY60905.1"/>
    <property type="molecule type" value="Genomic_DNA"/>
</dbReference>
<dbReference type="AlphaFoldDB" id="A0A378MZS9"/>
<dbReference type="Gene3D" id="3.40.50.1000">
    <property type="entry name" value="HAD superfamily/HAD-like"/>
    <property type="match status" value="1"/>
</dbReference>
<evidence type="ECO:0000313" key="3">
    <source>
        <dbReference type="Proteomes" id="UP000254802"/>
    </source>
</evidence>
<proteinExistence type="predicted"/>
<dbReference type="Proteomes" id="UP000254802">
    <property type="component" value="Unassembled WGS sequence"/>
</dbReference>
<sequence>MSLTALFVLTACSHTHKNSDEHHQMVLQEQATLGINWMQQSGEYQALAHQAFNAAKVAFDQAKVKKGKKKAVVVDLDETMVDNSLYAGWQVKNHKPFDGESWTRWVNARQTGAIAGAVEFNNYVNSHKGTMFYVSNRKDSSEKAGTIDDMNKLGFSGVSEQTLLLKKTNRTKPLALKKSKNKAMKSCSILATT</sequence>
<gene>
    <name evidence="2" type="primary">hel_2</name>
    <name evidence="2" type="ORF">NCTC10638_02112</name>
</gene>
<dbReference type="InterPro" id="IPR036412">
    <property type="entry name" value="HAD-like_sf"/>
</dbReference>
<dbReference type="PANTHER" id="PTHR31284">
    <property type="entry name" value="ACID PHOSPHATASE-LIKE PROTEIN"/>
    <property type="match status" value="1"/>
</dbReference>
<dbReference type="Pfam" id="PF03767">
    <property type="entry name" value="Acid_phosphat_B"/>
    <property type="match status" value="1"/>
</dbReference>
<dbReference type="STRING" id="75985.WC39_09500"/>
<keyword evidence="1" id="KW-0732">Signal</keyword>
<evidence type="ECO:0000256" key="1">
    <source>
        <dbReference type="ARBA" id="ARBA00022729"/>
    </source>
</evidence>
<dbReference type="InterPro" id="IPR023214">
    <property type="entry name" value="HAD_sf"/>
</dbReference>
<dbReference type="SUPFAM" id="SSF56784">
    <property type="entry name" value="HAD-like"/>
    <property type="match status" value="1"/>
</dbReference>